<dbReference type="Proteomes" id="UP000026915">
    <property type="component" value="Chromosome 3"/>
</dbReference>
<dbReference type="Gramene" id="EOY21727">
    <property type="protein sequence ID" value="EOY21727"/>
    <property type="gene ID" value="TCM_013832"/>
</dbReference>
<dbReference type="InterPro" id="IPR002068">
    <property type="entry name" value="A-crystallin/Hsp20_dom"/>
</dbReference>
<accession>A0A061FXZ9</accession>
<feature type="compositionally biased region" description="Polar residues" evidence="4">
    <location>
        <begin position="131"/>
        <end position="140"/>
    </location>
</feature>
<dbReference type="InterPro" id="IPR008978">
    <property type="entry name" value="HSP20-like_chaperone"/>
</dbReference>
<dbReference type="Gene3D" id="2.60.40.790">
    <property type="match status" value="1"/>
</dbReference>
<comment type="similarity">
    <text evidence="2 3">Belongs to the small heat shock protein (HSP20) family.</text>
</comment>
<dbReference type="eggNOG" id="KOG0710">
    <property type="taxonomic scope" value="Eukaryota"/>
</dbReference>
<gene>
    <name evidence="7" type="ORF">TCM_013832</name>
</gene>
<evidence type="ECO:0000259" key="6">
    <source>
        <dbReference type="PROSITE" id="PS01031"/>
    </source>
</evidence>
<dbReference type="InParanoid" id="A0A061FXZ9"/>
<keyword evidence="5" id="KW-0472">Membrane</keyword>
<evidence type="ECO:0000313" key="7">
    <source>
        <dbReference type="EMBL" id="EOY21727.1"/>
    </source>
</evidence>
<dbReference type="AlphaFoldDB" id="A0A061FXZ9"/>
<dbReference type="EMBL" id="CM001881">
    <property type="protein sequence ID" value="EOY21727.1"/>
    <property type="molecule type" value="Genomic_DNA"/>
</dbReference>
<dbReference type="PANTHER" id="PTHR11527">
    <property type="entry name" value="HEAT-SHOCK PROTEIN 20 FAMILY MEMBER"/>
    <property type="match status" value="1"/>
</dbReference>
<evidence type="ECO:0000256" key="2">
    <source>
        <dbReference type="PROSITE-ProRule" id="PRU00285"/>
    </source>
</evidence>
<dbReference type="Pfam" id="PF00011">
    <property type="entry name" value="HSP20"/>
    <property type="match status" value="1"/>
</dbReference>
<name>A0A061FXZ9_THECC</name>
<feature type="compositionally biased region" description="Basic and acidic residues" evidence="4">
    <location>
        <begin position="141"/>
        <end position="159"/>
    </location>
</feature>
<feature type="region of interest" description="Disordered" evidence="4">
    <location>
        <begin position="101"/>
        <end position="161"/>
    </location>
</feature>
<keyword evidence="8" id="KW-1185">Reference proteome</keyword>
<sequence length="206" mass="23222">MANLGGLRRSANRIAEKFVPTSDWTQDAKGNYLFVDLPGFKKEELRLELASTGHIKISGERVVNENKSIYFEETFALPENSDMDNISGKFDGDFLHVTVPRRPVVEEKKPEDDEITRNENGNRTGEKTSVQEEPNNSGENDQSKHEGGRRDNEEKRDISKGTNYHRLPLEMAMKFLKKNLGVVLSVVIAFSIGMLVCRTFESSAAE</sequence>
<dbReference type="InterPro" id="IPR031107">
    <property type="entry name" value="Small_HSP"/>
</dbReference>
<evidence type="ECO:0000256" key="3">
    <source>
        <dbReference type="RuleBase" id="RU003616"/>
    </source>
</evidence>
<dbReference type="PROSITE" id="PS01031">
    <property type="entry name" value="SHSP"/>
    <property type="match status" value="1"/>
</dbReference>
<feature type="compositionally biased region" description="Basic and acidic residues" evidence="4">
    <location>
        <begin position="103"/>
        <end position="117"/>
    </location>
</feature>
<evidence type="ECO:0000256" key="5">
    <source>
        <dbReference type="SAM" id="Phobius"/>
    </source>
</evidence>
<reference evidence="7 8" key="1">
    <citation type="journal article" date="2013" name="Genome Biol.">
        <title>The genome sequence of the most widely cultivated cacao type and its use to identify candidate genes regulating pod color.</title>
        <authorList>
            <person name="Motamayor J.C."/>
            <person name="Mockaitis K."/>
            <person name="Schmutz J."/>
            <person name="Haiminen N."/>
            <person name="Iii D.L."/>
            <person name="Cornejo O."/>
            <person name="Findley S.D."/>
            <person name="Zheng P."/>
            <person name="Utro F."/>
            <person name="Royaert S."/>
            <person name="Saski C."/>
            <person name="Jenkins J."/>
            <person name="Podicheti R."/>
            <person name="Zhao M."/>
            <person name="Scheffler B.E."/>
            <person name="Stack J.C."/>
            <person name="Feltus F.A."/>
            <person name="Mustiga G.M."/>
            <person name="Amores F."/>
            <person name="Phillips W."/>
            <person name="Marelli J.P."/>
            <person name="May G.D."/>
            <person name="Shapiro H."/>
            <person name="Ma J."/>
            <person name="Bustamante C.D."/>
            <person name="Schnell R.J."/>
            <person name="Main D."/>
            <person name="Gilbert D."/>
            <person name="Parida L."/>
            <person name="Kuhn D.N."/>
        </authorList>
    </citation>
    <scope>NUCLEOTIDE SEQUENCE [LARGE SCALE GENOMIC DNA]</scope>
    <source>
        <strain evidence="8">cv. Matina 1-6</strain>
    </source>
</reference>
<evidence type="ECO:0000256" key="4">
    <source>
        <dbReference type="SAM" id="MobiDB-lite"/>
    </source>
</evidence>
<feature type="domain" description="SHSP" evidence="6">
    <location>
        <begin position="13"/>
        <end position="118"/>
    </location>
</feature>
<dbReference type="OMA" id="EDDHNQH"/>
<protein>
    <submittedName>
        <fullName evidence="7">HSP20-like chaperones superfamily protein, putative</fullName>
    </submittedName>
</protein>
<proteinExistence type="inferred from homology"/>
<evidence type="ECO:0000313" key="8">
    <source>
        <dbReference type="Proteomes" id="UP000026915"/>
    </source>
</evidence>
<dbReference type="GO" id="GO:0034605">
    <property type="term" value="P:cellular response to heat"/>
    <property type="evidence" value="ECO:0000318"/>
    <property type="project" value="GO_Central"/>
</dbReference>
<keyword evidence="1" id="KW-0346">Stress response</keyword>
<organism evidence="7 8">
    <name type="scientific">Theobroma cacao</name>
    <name type="common">Cacao</name>
    <name type="synonym">Cocoa</name>
    <dbReference type="NCBI Taxonomy" id="3641"/>
    <lineage>
        <taxon>Eukaryota</taxon>
        <taxon>Viridiplantae</taxon>
        <taxon>Streptophyta</taxon>
        <taxon>Embryophyta</taxon>
        <taxon>Tracheophyta</taxon>
        <taxon>Spermatophyta</taxon>
        <taxon>Magnoliopsida</taxon>
        <taxon>eudicotyledons</taxon>
        <taxon>Gunneridae</taxon>
        <taxon>Pentapetalae</taxon>
        <taxon>rosids</taxon>
        <taxon>malvids</taxon>
        <taxon>Malvales</taxon>
        <taxon>Malvaceae</taxon>
        <taxon>Byttnerioideae</taxon>
        <taxon>Theobroma</taxon>
    </lineage>
</organism>
<keyword evidence="5" id="KW-1133">Transmembrane helix</keyword>
<evidence type="ECO:0000256" key="1">
    <source>
        <dbReference type="ARBA" id="ARBA00023016"/>
    </source>
</evidence>
<feature type="transmembrane region" description="Helical" evidence="5">
    <location>
        <begin position="180"/>
        <end position="201"/>
    </location>
</feature>
<dbReference type="HOGENOM" id="CLU_086200_1_0_1"/>
<keyword evidence="5" id="KW-0812">Transmembrane</keyword>
<dbReference type="SUPFAM" id="SSF49764">
    <property type="entry name" value="HSP20-like chaperones"/>
    <property type="match status" value="1"/>
</dbReference>